<dbReference type="Proteomes" id="UP001171751">
    <property type="component" value="Unassembled WGS sequence"/>
</dbReference>
<keyword evidence="5" id="KW-1185">Reference proteome</keyword>
<feature type="transmembrane region" description="Helical" evidence="3">
    <location>
        <begin position="21"/>
        <end position="41"/>
    </location>
</feature>
<dbReference type="InterPro" id="IPR012902">
    <property type="entry name" value="N_methyl_site"/>
</dbReference>
<name>A0AA43UBQ1_9LACT</name>
<keyword evidence="2" id="KW-0178">Competence</keyword>
<comment type="subcellular location">
    <subcellularLocation>
        <location evidence="1">Cell surface</location>
    </subcellularLocation>
</comment>
<gene>
    <name evidence="4" type="primary">comGF</name>
    <name evidence="4" type="ORF">Q4F26_01270</name>
</gene>
<evidence type="ECO:0000256" key="3">
    <source>
        <dbReference type="SAM" id="Phobius"/>
    </source>
</evidence>
<keyword evidence="3" id="KW-0812">Transmembrane</keyword>
<evidence type="ECO:0000313" key="4">
    <source>
        <dbReference type="EMBL" id="MDO5456952.1"/>
    </source>
</evidence>
<dbReference type="GO" id="GO:0009986">
    <property type="term" value="C:cell surface"/>
    <property type="evidence" value="ECO:0007669"/>
    <property type="project" value="UniProtKB-SubCell"/>
</dbReference>
<evidence type="ECO:0000313" key="5">
    <source>
        <dbReference type="Proteomes" id="UP001171751"/>
    </source>
</evidence>
<sequence length="163" mass="19066">MEKLKKKLRLKVLNPPDNDEGFTLIEALISLFVVSLSLFLMNSLLLNIQTVIPKIDHQKQAEWHVFLHQLPYEIEGYQLELADNRELLFTSDEGSKIYIYLRNGRVVKQVNYEGHQPLLMDVKSIQYQNYEENLINVNVEFLTGEQYAAVLPIEKREESSEKE</sequence>
<dbReference type="NCBIfam" id="NF041002">
    <property type="entry name" value="pilin_ComGF"/>
    <property type="match status" value="1"/>
</dbReference>
<proteinExistence type="predicted"/>
<accession>A0AA43UBQ1</accession>
<evidence type="ECO:0000256" key="1">
    <source>
        <dbReference type="ARBA" id="ARBA00004241"/>
    </source>
</evidence>
<reference evidence="4" key="1">
    <citation type="submission" date="2023-07" db="EMBL/GenBank/DDBJ databases">
        <title>Between Cages and Wild: Unraveling the Impact of Captivity on Animal Microbiomes and Antimicrobial Resistance.</title>
        <authorList>
            <person name="Schmartz G.P."/>
            <person name="Rehner J."/>
            <person name="Schuff M.J."/>
            <person name="Becker S.L."/>
            <person name="Kravczyk M."/>
            <person name="Gurevich A."/>
            <person name="Francke R."/>
            <person name="Mueller R."/>
            <person name="Keller V."/>
            <person name="Keller A."/>
        </authorList>
    </citation>
    <scope>NUCLEOTIDE SEQUENCE</scope>
    <source>
        <strain evidence="4">S39M_St_73</strain>
    </source>
</reference>
<keyword evidence="3" id="KW-1133">Transmembrane helix</keyword>
<dbReference type="EMBL" id="JAUNQW010000003">
    <property type="protein sequence ID" value="MDO5456952.1"/>
    <property type="molecule type" value="Genomic_DNA"/>
</dbReference>
<dbReference type="Pfam" id="PF07963">
    <property type="entry name" value="N_methyl"/>
    <property type="match status" value="1"/>
</dbReference>
<dbReference type="AlphaFoldDB" id="A0AA43UBQ1"/>
<organism evidence="4 5">
    <name type="scientific">Atopococcus tabaci</name>
    <dbReference type="NCBI Taxonomy" id="269774"/>
    <lineage>
        <taxon>Bacteria</taxon>
        <taxon>Bacillati</taxon>
        <taxon>Bacillota</taxon>
        <taxon>Bacilli</taxon>
        <taxon>Lactobacillales</taxon>
        <taxon>Carnobacteriaceae</taxon>
        <taxon>Atopococcus</taxon>
    </lineage>
</organism>
<comment type="caution">
    <text evidence="4">The sequence shown here is derived from an EMBL/GenBank/DDBJ whole genome shotgun (WGS) entry which is preliminary data.</text>
</comment>
<dbReference type="Pfam" id="PF15980">
    <property type="entry name" value="ComGF"/>
    <property type="match status" value="1"/>
</dbReference>
<dbReference type="InterPro" id="IPR016977">
    <property type="entry name" value="ComGF"/>
</dbReference>
<protein>
    <submittedName>
        <fullName evidence="4">Competence type IV pilus minor pilin ComGF</fullName>
    </submittedName>
</protein>
<dbReference type="GO" id="GO:0030420">
    <property type="term" value="P:establishment of competence for transformation"/>
    <property type="evidence" value="ECO:0007669"/>
    <property type="project" value="UniProtKB-KW"/>
</dbReference>
<evidence type="ECO:0000256" key="2">
    <source>
        <dbReference type="ARBA" id="ARBA00023287"/>
    </source>
</evidence>
<keyword evidence="3" id="KW-0472">Membrane</keyword>